<evidence type="ECO:0000256" key="1">
    <source>
        <dbReference type="SAM" id="Phobius"/>
    </source>
</evidence>
<feature type="transmembrane region" description="Helical" evidence="1">
    <location>
        <begin position="227"/>
        <end position="246"/>
    </location>
</feature>
<protein>
    <submittedName>
        <fullName evidence="2">Uncharacterized protein</fullName>
    </submittedName>
</protein>
<proteinExistence type="predicted"/>
<keyword evidence="1" id="KW-0472">Membrane</keyword>
<dbReference type="EMBL" id="PJRS01000033">
    <property type="protein sequence ID" value="PLR23341.1"/>
    <property type="molecule type" value="Genomic_DNA"/>
</dbReference>
<dbReference type="RefSeq" id="WP_101719054.1">
    <property type="nucleotide sequence ID" value="NZ_PJRS01000033.1"/>
</dbReference>
<reference evidence="2 3" key="1">
    <citation type="submission" date="2017-12" db="EMBL/GenBank/DDBJ databases">
        <title>The genome sequence of Caulobacter sp. 410.</title>
        <authorList>
            <person name="Gao J."/>
            <person name="Mao X."/>
            <person name="Sun J."/>
        </authorList>
    </citation>
    <scope>NUCLEOTIDE SEQUENCE [LARGE SCALE GENOMIC DNA]</scope>
    <source>
        <strain evidence="2 3">410</strain>
    </source>
</reference>
<accession>A0A2N5DB99</accession>
<evidence type="ECO:0000313" key="2">
    <source>
        <dbReference type="EMBL" id="PLR23341.1"/>
    </source>
</evidence>
<dbReference type="Proteomes" id="UP000234479">
    <property type="component" value="Unassembled WGS sequence"/>
</dbReference>
<comment type="caution">
    <text evidence="2">The sequence shown here is derived from an EMBL/GenBank/DDBJ whole genome shotgun (WGS) entry which is preliminary data.</text>
</comment>
<gene>
    <name evidence="2" type="ORF">SGCZBJ_16370</name>
</gene>
<dbReference type="AlphaFoldDB" id="A0A2N5DB99"/>
<keyword evidence="1" id="KW-0812">Transmembrane</keyword>
<sequence length="367" mass="39931">MSSPAVAASPFPPVAWTHHGNHDWTGRGPGGEDLSFAGARSGLFDGRRNSGRGGNVMSLTVQGLRPARLTAESAYDRLAKDIGYAVEPQTGDAEFDRRIYLNTADQHLIAALRQRPELRRAVLDLFDAGAAQVDIAFSRVTMTMAGALRPDRDDGQHDMATAGQALCAFVKLWPGPGDGPAPAPSWFDRRIFGLAWALLAGGAIFAAHHDSEQLWARQIETYAQVDWLGMAVWLAVAVGPYILLGARRASSHRTLLVVGLVALCLLPFSKELLQLRANKWLTRAEAVVPAQLTDLRQDTDGLHRDGYEAVIMIDDRPSEWELSPQEGRLAAEGRLCVAGVVAIGLRDLRYIRTVRTWACRSGQGAKP</sequence>
<dbReference type="OrthoDB" id="7193474at2"/>
<keyword evidence="1" id="KW-1133">Transmembrane helix</keyword>
<evidence type="ECO:0000313" key="3">
    <source>
        <dbReference type="Proteomes" id="UP000234479"/>
    </source>
</evidence>
<name>A0A2N5DB99_9CAUL</name>
<keyword evidence="3" id="KW-1185">Reference proteome</keyword>
<feature type="transmembrane region" description="Helical" evidence="1">
    <location>
        <begin position="191"/>
        <end position="207"/>
    </location>
</feature>
<organism evidence="2 3">
    <name type="scientific">Caulobacter zeae</name>
    <dbReference type="NCBI Taxonomy" id="2055137"/>
    <lineage>
        <taxon>Bacteria</taxon>
        <taxon>Pseudomonadati</taxon>
        <taxon>Pseudomonadota</taxon>
        <taxon>Alphaproteobacteria</taxon>
        <taxon>Caulobacterales</taxon>
        <taxon>Caulobacteraceae</taxon>
        <taxon>Caulobacter</taxon>
    </lineage>
</organism>